<feature type="compositionally biased region" description="Low complexity" evidence="1">
    <location>
        <begin position="167"/>
        <end position="178"/>
    </location>
</feature>
<name>A0A1G7WA82_9PROT</name>
<protein>
    <submittedName>
        <fullName evidence="2">Uncharacterized protein</fullName>
    </submittedName>
</protein>
<dbReference type="Proteomes" id="UP000217076">
    <property type="component" value="Unassembled WGS sequence"/>
</dbReference>
<dbReference type="RefSeq" id="WP_143130924.1">
    <property type="nucleotide sequence ID" value="NZ_FNCV01000002.1"/>
</dbReference>
<feature type="region of interest" description="Disordered" evidence="1">
    <location>
        <begin position="156"/>
        <end position="178"/>
    </location>
</feature>
<evidence type="ECO:0000313" key="2">
    <source>
        <dbReference type="EMBL" id="SDG68852.1"/>
    </source>
</evidence>
<gene>
    <name evidence="2" type="ORF">SAMN05421742_102128</name>
</gene>
<sequence>MPCHLSIVAADPTPAPPTRQALLWALEEGMAGDPADPDEGLAILCQRSFGLADCEAVLAGAASLGAAWRRTARRPLPACLILADPAQARRLRRRRAEDLLTLVSLFLAGADSHASGLAQWLCRGTAGRLALIAKARRLADSLVRCGLAAGDLSPVASRPTPRQRGGATPLPCLAAAAP</sequence>
<proteinExistence type="predicted"/>
<reference evidence="3" key="1">
    <citation type="submission" date="2016-10" db="EMBL/GenBank/DDBJ databases">
        <authorList>
            <person name="Varghese N."/>
            <person name="Submissions S."/>
        </authorList>
    </citation>
    <scope>NUCLEOTIDE SEQUENCE [LARGE SCALE GENOMIC DNA]</scope>
    <source>
        <strain evidence="3">930I</strain>
    </source>
</reference>
<dbReference type="STRING" id="83401.SAMN05421742_102128"/>
<keyword evidence="3" id="KW-1185">Reference proteome</keyword>
<organism evidence="2 3">
    <name type="scientific">Roseospirillum parvum</name>
    <dbReference type="NCBI Taxonomy" id="83401"/>
    <lineage>
        <taxon>Bacteria</taxon>
        <taxon>Pseudomonadati</taxon>
        <taxon>Pseudomonadota</taxon>
        <taxon>Alphaproteobacteria</taxon>
        <taxon>Rhodospirillales</taxon>
        <taxon>Rhodospirillaceae</taxon>
        <taxon>Roseospirillum</taxon>
    </lineage>
</organism>
<accession>A0A1G7WA82</accession>
<dbReference type="EMBL" id="FNCV01000002">
    <property type="protein sequence ID" value="SDG68852.1"/>
    <property type="molecule type" value="Genomic_DNA"/>
</dbReference>
<evidence type="ECO:0000256" key="1">
    <source>
        <dbReference type="SAM" id="MobiDB-lite"/>
    </source>
</evidence>
<dbReference type="AlphaFoldDB" id="A0A1G7WA82"/>
<evidence type="ECO:0000313" key="3">
    <source>
        <dbReference type="Proteomes" id="UP000217076"/>
    </source>
</evidence>